<accession>A0A6G3ZYF7</accession>
<organism evidence="2">
    <name type="scientific">Paenibacillus sp. SYP-B3998</name>
    <dbReference type="NCBI Taxonomy" id="2678564"/>
    <lineage>
        <taxon>Bacteria</taxon>
        <taxon>Bacillati</taxon>
        <taxon>Bacillota</taxon>
        <taxon>Bacilli</taxon>
        <taxon>Bacillales</taxon>
        <taxon>Paenibacillaceae</taxon>
        <taxon>Paenibacillus</taxon>
    </lineage>
</organism>
<feature type="domain" description="Stress-response A/B barrel" evidence="1">
    <location>
        <begin position="6"/>
        <end position="98"/>
    </location>
</feature>
<dbReference type="Pfam" id="PF07876">
    <property type="entry name" value="Dabb"/>
    <property type="match status" value="1"/>
</dbReference>
<proteinExistence type="predicted"/>
<comment type="caution">
    <text evidence="2">The sequence shown here is derived from an EMBL/GenBank/DDBJ whole genome shotgun (WGS) entry which is preliminary data.</text>
</comment>
<dbReference type="SUPFAM" id="SSF54909">
    <property type="entry name" value="Dimeric alpha+beta barrel"/>
    <property type="match status" value="1"/>
</dbReference>
<dbReference type="Gene3D" id="3.30.70.100">
    <property type="match status" value="1"/>
</dbReference>
<dbReference type="InterPro" id="IPR011008">
    <property type="entry name" value="Dimeric_a/b-barrel"/>
</dbReference>
<evidence type="ECO:0000259" key="1">
    <source>
        <dbReference type="PROSITE" id="PS51502"/>
    </source>
</evidence>
<protein>
    <submittedName>
        <fullName evidence="2">Dabb family protein</fullName>
    </submittedName>
</protein>
<dbReference type="RefSeq" id="WP_163945918.1">
    <property type="nucleotide sequence ID" value="NZ_JAAIKC010000003.1"/>
</dbReference>
<gene>
    <name evidence="2" type="ORF">GK047_11360</name>
</gene>
<sequence>MHQLQIKHVVIFCLHTGKGTPETDCFLKESADELSRIPGVEHFEVLQQVSFNNNYDYGFSMVFANQAAYDAYQVHPLLTRYVAEYWVNQVSRFQEMDFIDFNGGSHHDTFEITER</sequence>
<dbReference type="AlphaFoldDB" id="A0A6G3ZYF7"/>
<name>A0A6G3ZYF7_9BACL</name>
<dbReference type="PROSITE" id="PS51502">
    <property type="entry name" value="S_R_A_B_BARREL"/>
    <property type="match status" value="1"/>
</dbReference>
<dbReference type="SMART" id="SM00886">
    <property type="entry name" value="Dabb"/>
    <property type="match status" value="1"/>
</dbReference>
<reference evidence="2" key="1">
    <citation type="submission" date="2020-02" db="EMBL/GenBank/DDBJ databases">
        <authorList>
            <person name="Shen X.-R."/>
            <person name="Zhang Y.-X."/>
        </authorList>
    </citation>
    <scope>NUCLEOTIDE SEQUENCE</scope>
    <source>
        <strain evidence="2">SYP-B3998</strain>
    </source>
</reference>
<dbReference type="EMBL" id="JAAIKC010000003">
    <property type="protein sequence ID" value="NEW06611.1"/>
    <property type="molecule type" value="Genomic_DNA"/>
</dbReference>
<dbReference type="InterPro" id="IPR013097">
    <property type="entry name" value="Dabb"/>
</dbReference>
<evidence type="ECO:0000313" key="2">
    <source>
        <dbReference type="EMBL" id="NEW06611.1"/>
    </source>
</evidence>